<dbReference type="AlphaFoldDB" id="A0A073IVH7"/>
<feature type="transmembrane region" description="Helical" evidence="1">
    <location>
        <begin position="131"/>
        <end position="152"/>
    </location>
</feature>
<gene>
    <name evidence="2" type="ORF">DSW25_10275</name>
</gene>
<feature type="transmembrane region" description="Helical" evidence="1">
    <location>
        <begin position="6"/>
        <end position="23"/>
    </location>
</feature>
<dbReference type="RefSeq" id="WP_025060242.1">
    <property type="nucleotide sequence ID" value="NZ_JAMC01000003.1"/>
</dbReference>
<dbReference type="OrthoDB" id="7862453at2"/>
<keyword evidence="1" id="KW-1133">Transmembrane helix</keyword>
<organism evidence="2 3">
    <name type="scientific">Sulfitobacter donghicola DSW-25 = KCTC 12864 = JCM 14565</name>
    <dbReference type="NCBI Taxonomy" id="1300350"/>
    <lineage>
        <taxon>Bacteria</taxon>
        <taxon>Pseudomonadati</taxon>
        <taxon>Pseudomonadota</taxon>
        <taxon>Alphaproteobacteria</taxon>
        <taxon>Rhodobacterales</taxon>
        <taxon>Roseobacteraceae</taxon>
        <taxon>Sulfitobacter</taxon>
    </lineage>
</organism>
<evidence type="ECO:0000313" key="2">
    <source>
        <dbReference type="EMBL" id="KEJ89387.1"/>
    </source>
</evidence>
<protein>
    <recommendedName>
        <fullName evidence="4">DUF1453 domain-containing protein</fullName>
    </recommendedName>
</protein>
<feature type="transmembrane region" description="Helical" evidence="1">
    <location>
        <begin position="97"/>
        <end position="119"/>
    </location>
</feature>
<sequence length="167" mass="18205">MTQFITGAPVWVWPLLALLVFIGLRARHERRVPVFPLYILAALGVLGVRSTLSLPAESWIWGVFLVCYAFGGWCGFKVQKGWLLAHDGQRAHLAGESLTLCVLLLIFSANFIGGALQAVAPDVYADAMFHIAFALVLGTASGSFLGRALLIWSRAPARAWMHKVQAS</sequence>
<name>A0A073IVH7_9RHOB</name>
<dbReference type="Proteomes" id="UP000027734">
    <property type="component" value="Unassembled WGS sequence"/>
</dbReference>
<keyword evidence="1" id="KW-0472">Membrane</keyword>
<feature type="transmembrane region" description="Helical" evidence="1">
    <location>
        <begin position="35"/>
        <end position="52"/>
    </location>
</feature>
<keyword evidence="1" id="KW-0812">Transmembrane</keyword>
<dbReference type="eggNOG" id="ENOG503354F">
    <property type="taxonomic scope" value="Bacteria"/>
</dbReference>
<accession>A0A073IVH7</accession>
<evidence type="ECO:0000313" key="3">
    <source>
        <dbReference type="Proteomes" id="UP000027734"/>
    </source>
</evidence>
<comment type="caution">
    <text evidence="2">The sequence shown here is derived from an EMBL/GenBank/DDBJ whole genome shotgun (WGS) entry which is preliminary data.</text>
</comment>
<feature type="transmembrane region" description="Helical" evidence="1">
    <location>
        <begin position="58"/>
        <end position="76"/>
    </location>
</feature>
<dbReference type="STRING" id="1300350.Z948_2942"/>
<proteinExistence type="predicted"/>
<keyword evidence="3" id="KW-1185">Reference proteome</keyword>
<reference evidence="2 3" key="1">
    <citation type="submission" date="2014-01" db="EMBL/GenBank/DDBJ databases">
        <title>Sulfitobacter donghicola JCM 14565 Genome Sequencing.</title>
        <authorList>
            <person name="Lai Q."/>
            <person name="Hong Z."/>
        </authorList>
    </citation>
    <scope>NUCLEOTIDE SEQUENCE [LARGE SCALE GENOMIC DNA]</scope>
    <source>
        <strain evidence="2 3">JCM 14565</strain>
    </source>
</reference>
<evidence type="ECO:0008006" key="4">
    <source>
        <dbReference type="Google" id="ProtNLM"/>
    </source>
</evidence>
<dbReference type="EMBL" id="JAMC01000003">
    <property type="protein sequence ID" value="KEJ89387.1"/>
    <property type="molecule type" value="Genomic_DNA"/>
</dbReference>
<evidence type="ECO:0000256" key="1">
    <source>
        <dbReference type="SAM" id="Phobius"/>
    </source>
</evidence>